<sequence length="250" mass="28179">MFKWNLLFEDLFSIATVIPGTLSMSLVILLSGIIIGGILAVIRLFKVPVFDKLVRAFVSYVRGIPLIIHLYIAYYTLPKLLNDLPNVLERPSELSISPVWTIIISYSLYTSATQSENIRASLLSVEPGQYEAAYSIGLTRFQTMMRIVFPQALRVAIPAFFNMYLGIIKGMSLGFTIGLVDMLAQAKLSSAVNFGYLESYTAAGILYWALCCVLTLLFSKLEARHSEGIFTTNKKWERKLWIKSIELKQR</sequence>
<gene>
    <name evidence="10" type="ORF">Tpal_2237</name>
</gene>
<dbReference type="InterPro" id="IPR010065">
    <property type="entry name" value="AA_ABC_transptr_permease_3TM"/>
</dbReference>
<feature type="domain" description="ABC transmembrane type-1" evidence="9">
    <location>
        <begin position="18"/>
        <end position="218"/>
    </location>
</feature>
<evidence type="ECO:0000259" key="9">
    <source>
        <dbReference type="PROSITE" id="PS50928"/>
    </source>
</evidence>
<feature type="transmembrane region" description="Helical" evidence="8">
    <location>
        <begin position="200"/>
        <end position="218"/>
    </location>
</feature>
<feature type="transmembrane region" description="Helical" evidence="8">
    <location>
        <begin position="155"/>
        <end position="180"/>
    </location>
</feature>
<dbReference type="PANTHER" id="PTHR30614:SF0">
    <property type="entry name" value="L-CYSTINE TRANSPORT SYSTEM PERMEASE PROTEIN TCYL"/>
    <property type="match status" value="1"/>
</dbReference>
<feature type="transmembrane region" description="Helical" evidence="8">
    <location>
        <begin position="12"/>
        <end position="41"/>
    </location>
</feature>
<evidence type="ECO:0000256" key="7">
    <source>
        <dbReference type="ARBA" id="ARBA00023136"/>
    </source>
</evidence>
<protein>
    <submittedName>
        <fullName evidence="10">Amino acid abc transporter permease protein 3-tm domain</fullName>
    </submittedName>
</protein>
<dbReference type="InterPro" id="IPR043429">
    <property type="entry name" value="ArtM/GltK/GlnP/TcyL/YhdX-like"/>
</dbReference>
<dbReference type="Gene3D" id="1.10.3720.10">
    <property type="entry name" value="MetI-like"/>
    <property type="match status" value="1"/>
</dbReference>
<reference evidence="10 11" key="1">
    <citation type="submission" date="2016-02" db="EMBL/GenBank/DDBJ databases">
        <authorList>
            <person name="Wen L."/>
            <person name="He K."/>
            <person name="Yang H."/>
        </authorList>
    </citation>
    <scope>NUCLEOTIDE SEQUENCE [LARGE SCALE GENOMIC DNA]</scope>
    <source>
        <strain evidence="10">Trichococcus palustris</strain>
    </source>
</reference>
<keyword evidence="4 8" id="KW-0812">Transmembrane</keyword>
<dbReference type="PANTHER" id="PTHR30614">
    <property type="entry name" value="MEMBRANE COMPONENT OF AMINO ACID ABC TRANSPORTER"/>
    <property type="match status" value="1"/>
</dbReference>
<dbReference type="GO" id="GO:0043190">
    <property type="term" value="C:ATP-binding cassette (ABC) transporter complex"/>
    <property type="evidence" value="ECO:0007669"/>
    <property type="project" value="InterPro"/>
</dbReference>
<name>A0A143YXH6_9LACT</name>
<evidence type="ECO:0000256" key="5">
    <source>
        <dbReference type="ARBA" id="ARBA00022970"/>
    </source>
</evidence>
<keyword evidence="11" id="KW-1185">Reference proteome</keyword>
<dbReference type="STRING" id="140314.SAMN04488076_11084"/>
<dbReference type="NCBIfam" id="TIGR01726">
    <property type="entry name" value="HEQRo_perm_3TM"/>
    <property type="match status" value="1"/>
</dbReference>
<keyword evidence="2 8" id="KW-0813">Transport</keyword>
<evidence type="ECO:0000256" key="2">
    <source>
        <dbReference type="ARBA" id="ARBA00022448"/>
    </source>
</evidence>
<dbReference type="GO" id="GO:0015184">
    <property type="term" value="F:L-cystine transmembrane transporter activity"/>
    <property type="evidence" value="ECO:0007669"/>
    <property type="project" value="TreeGrafter"/>
</dbReference>
<keyword evidence="7 8" id="KW-0472">Membrane</keyword>
<comment type="subcellular location">
    <subcellularLocation>
        <location evidence="1 8">Cell membrane</location>
        <topology evidence="1 8">Multi-pass membrane protein</topology>
    </subcellularLocation>
</comment>
<dbReference type="OrthoDB" id="9805999at2"/>
<keyword evidence="5" id="KW-0029">Amino-acid transport</keyword>
<dbReference type="Pfam" id="PF00528">
    <property type="entry name" value="BPD_transp_1"/>
    <property type="match status" value="1"/>
</dbReference>
<comment type="similarity">
    <text evidence="8">Belongs to the binding-protein-dependent transport system permease family.</text>
</comment>
<dbReference type="RefSeq" id="WP_087033796.1">
    <property type="nucleotide sequence ID" value="NZ_FJNE01000007.1"/>
</dbReference>
<keyword evidence="6 8" id="KW-1133">Transmembrane helix</keyword>
<feature type="transmembrane region" description="Helical" evidence="8">
    <location>
        <begin position="94"/>
        <end position="112"/>
    </location>
</feature>
<evidence type="ECO:0000256" key="4">
    <source>
        <dbReference type="ARBA" id="ARBA00022692"/>
    </source>
</evidence>
<keyword evidence="3" id="KW-1003">Cell membrane</keyword>
<evidence type="ECO:0000313" key="10">
    <source>
        <dbReference type="EMBL" id="CZQ98238.1"/>
    </source>
</evidence>
<accession>A0A143YXH6</accession>
<feature type="transmembrane region" description="Helical" evidence="8">
    <location>
        <begin position="53"/>
        <end position="74"/>
    </location>
</feature>
<proteinExistence type="inferred from homology"/>
<dbReference type="PROSITE" id="PS50928">
    <property type="entry name" value="ABC_TM1"/>
    <property type="match status" value="1"/>
</dbReference>
<evidence type="ECO:0000256" key="1">
    <source>
        <dbReference type="ARBA" id="ARBA00004651"/>
    </source>
</evidence>
<organism evidence="10 11">
    <name type="scientific">Trichococcus palustris</name>
    <dbReference type="NCBI Taxonomy" id="140314"/>
    <lineage>
        <taxon>Bacteria</taxon>
        <taxon>Bacillati</taxon>
        <taxon>Bacillota</taxon>
        <taxon>Bacilli</taxon>
        <taxon>Lactobacillales</taxon>
        <taxon>Carnobacteriaceae</taxon>
        <taxon>Trichococcus</taxon>
    </lineage>
</organism>
<dbReference type="InterPro" id="IPR035906">
    <property type="entry name" value="MetI-like_sf"/>
</dbReference>
<evidence type="ECO:0000256" key="8">
    <source>
        <dbReference type="RuleBase" id="RU363032"/>
    </source>
</evidence>
<dbReference type="Proteomes" id="UP000242754">
    <property type="component" value="Unassembled WGS sequence"/>
</dbReference>
<dbReference type="CDD" id="cd06261">
    <property type="entry name" value="TM_PBP2"/>
    <property type="match status" value="1"/>
</dbReference>
<evidence type="ECO:0000256" key="6">
    <source>
        <dbReference type="ARBA" id="ARBA00022989"/>
    </source>
</evidence>
<dbReference type="InterPro" id="IPR000515">
    <property type="entry name" value="MetI-like"/>
</dbReference>
<evidence type="ECO:0000256" key="3">
    <source>
        <dbReference type="ARBA" id="ARBA00022475"/>
    </source>
</evidence>
<dbReference type="AlphaFoldDB" id="A0A143YXH6"/>
<dbReference type="EMBL" id="FJNE01000007">
    <property type="protein sequence ID" value="CZQ98238.1"/>
    <property type="molecule type" value="Genomic_DNA"/>
</dbReference>
<evidence type="ECO:0000313" key="11">
    <source>
        <dbReference type="Proteomes" id="UP000242754"/>
    </source>
</evidence>
<dbReference type="SUPFAM" id="SSF161098">
    <property type="entry name" value="MetI-like"/>
    <property type="match status" value="1"/>
</dbReference>